<evidence type="ECO:0008006" key="3">
    <source>
        <dbReference type="Google" id="ProtNLM"/>
    </source>
</evidence>
<dbReference type="EMBL" id="JACETM010000048">
    <property type="protein sequence ID" value="MBA4724343.1"/>
    <property type="molecule type" value="Genomic_DNA"/>
</dbReference>
<proteinExistence type="predicted"/>
<evidence type="ECO:0000313" key="1">
    <source>
        <dbReference type="EMBL" id="MBA4724343.1"/>
    </source>
</evidence>
<dbReference type="Proteomes" id="UP000585327">
    <property type="component" value="Unassembled WGS sequence"/>
</dbReference>
<accession>A0A838YSC6</accession>
<sequence>MIDKFNGLNNDIKDLKRYLNLSFSALEGAENKLINGNGNLFSQAKELEQLGAKTKKKLSDN</sequence>
<comment type="caution">
    <text evidence="1">The sequence shown here is derived from an EMBL/GenBank/DDBJ whole genome shotgun (WGS) entry which is preliminary data.</text>
</comment>
<organism evidence="1 2">
    <name type="scientific">SAR86 cluster bacterium</name>
    <dbReference type="NCBI Taxonomy" id="2030880"/>
    <lineage>
        <taxon>Bacteria</taxon>
        <taxon>Pseudomonadati</taxon>
        <taxon>Pseudomonadota</taxon>
        <taxon>Gammaproteobacteria</taxon>
        <taxon>SAR86 cluster</taxon>
    </lineage>
</organism>
<dbReference type="AlphaFoldDB" id="A0A838YSC6"/>
<reference evidence="1 2" key="1">
    <citation type="submission" date="2020-06" db="EMBL/GenBank/DDBJ databases">
        <title>Dysbiosis in marine aquaculture revealed through microbiome analysis: reverse ecology for environmental sustainability.</title>
        <authorList>
            <person name="Haro-Moreno J.M."/>
            <person name="Coutinho F.H."/>
            <person name="Zaragoza-Solas A."/>
            <person name="Picazo A."/>
            <person name="Almagro-Moreno S."/>
            <person name="Lopez-Perez M."/>
        </authorList>
    </citation>
    <scope>NUCLEOTIDE SEQUENCE [LARGE SCALE GENOMIC DNA]</scope>
    <source>
        <strain evidence="1">MCMED-G42</strain>
    </source>
</reference>
<gene>
    <name evidence="1" type="ORF">H2021_03895</name>
</gene>
<name>A0A838YSC6_9GAMM</name>
<evidence type="ECO:0000313" key="2">
    <source>
        <dbReference type="Proteomes" id="UP000585327"/>
    </source>
</evidence>
<protein>
    <recommendedName>
        <fullName evidence="3">DNA recombination protein RmuC</fullName>
    </recommendedName>
</protein>